<dbReference type="Proteomes" id="UP000035681">
    <property type="component" value="Unplaced"/>
</dbReference>
<name>A0A0K0E4M1_STRER</name>
<feature type="region of interest" description="Disordered" evidence="1">
    <location>
        <begin position="1"/>
        <end position="20"/>
    </location>
</feature>
<dbReference type="WBParaSite" id="SSTP_0000444000.1">
    <property type="protein sequence ID" value="SSTP_0000444000.1"/>
    <property type="gene ID" value="SSTP_0000444000"/>
</dbReference>
<dbReference type="WBParaSite" id="TCONS_00015072.p1">
    <property type="protein sequence ID" value="TCONS_00015072.p1"/>
    <property type="gene ID" value="XLOC_010285"/>
</dbReference>
<sequence>MSSTTNSTPTVAPSAPRYEETSKNVTMANFDTILNIRMTQWRAEQKLLTIGRSASQEEKEKLINTQCAELQELLRLCNVPKTRKVLLPIIWDTKEVDPIHQEVKKKIKHHLKKGIFIKPFKKGSAVDFNIWKDSLTFILTVIAETDYAFDIFNKICVQFIDKLIPHYSDAQKYMILIMPGFYDETGKIKFGTTFTAITEAILSKMRTSRTISITQMLAKKPYWNKNFDNVTKFIKKYESYLRQRLNINVVSNYLDNSEPLKKAEFLNFLDAIPPIIRREVRLDFNKNMTWTEFTDQFVKAEVMLAYNNPNYRINKSHKKDHHNKHFAKHNTKTNFVKSNNGNRFANSKQNIHKNNKTNYNQNFFNKNNGSNNTYENNNNRNNSNAKSTNDYQNKNKTYSKVSNFENNYKHNDNTGKNQITDIVDVAFIESLARKLHEQL</sequence>
<accession>A0A0K0E4M1</accession>
<proteinExistence type="predicted"/>
<evidence type="ECO:0000313" key="3">
    <source>
        <dbReference type="WBParaSite" id="SSTP_0000444000.1"/>
    </source>
</evidence>
<reference evidence="3" key="1">
    <citation type="submission" date="2015-08" db="UniProtKB">
        <authorList>
            <consortium name="WormBaseParasite"/>
        </authorList>
    </citation>
    <scope>IDENTIFICATION</scope>
</reference>
<protein>
    <submittedName>
        <fullName evidence="3">CRAL-TRIO domain-containing protein</fullName>
    </submittedName>
</protein>
<evidence type="ECO:0000256" key="1">
    <source>
        <dbReference type="SAM" id="MobiDB-lite"/>
    </source>
</evidence>
<dbReference type="STRING" id="6248.A0A0K0E4M1"/>
<feature type="compositionally biased region" description="Polar residues" evidence="1">
    <location>
        <begin position="1"/>
        <end position="11"/>
    </location>
</feature>
<dbReference type="AlphaFoldDB" id="A0A0K0E4M1"/>
<keyword evidence="2" id="KW-1185">Reference proteome</keyword>
<organism evidence="3">
    <name type="scientific">Strongyloides stercoralis</name>
    <name type="common">Threadworm</name>
    <dbReference type="NCBI Taxonomy" id="6248"/>
    <lineage>
        <taxon>Eukaryota</taxon>
        <taxon>Metazoa</taxon>
        <taxon>Ecdysozoa</taxon>
        <taxon>Nematoda</taxon>
        <taxon>Chromadorea</taxon>
        <taxon>Rhabditida</taxon>
        <taxon>Tylenchina</taxon>
        <taxon>Panagrolaimomorpha</taxon>
        <taxon>Strongyloidoidea</taxon>
        <taxon>Strongyloididae</taxon>
        <taxon>Strongyloides</taxon>
    </lineage>
</organism>
<evidence type="ECO:0000313" key="2">
    <source>
        <dbReference type="Proteomes" id="UP000035681"/>
    </source>
</evidence>